<dbReference type="PANTHER" id="PTHR35342:SF5">
    <property type="entry name" value="TRICARBOXYLIC TRANSPORT PROTEIN"/>
    <property type="match status" value="1"/>
</dbReference>
<sequence>MFDAALSALGALLDPSLFLLLACGVLAGLVMGIIPGLGGTGAVAVLLPFAFILEPQQALALIIGAVAVVHTSDTISAVLIGVPGSASSTVTLMDGHAMAKQGQAARALSIAFLSSMAGGLLGAIGLTLSIPIARPLVLAFGSPELFMLTILGISLTATLSRGNMMKGLLAGALGVLLGQVGGAPAAADYRFTFDSLFLQEGLDLVAVALGIFGLAEVVHLVARRGAVSEVSGIGGGWRVGIRDFFTHWTHVIRGALIGIWAGVLPGVGATAGTWMAYGQAVASSKDKRKFGKGDPRGIIGPESANNSVEAGDLIPTLLFGIPGGAPAALLMGALLLYGVEPGPRLITDHLDLVYTIVWSFALASVLGAALCFGVSVPLARLSSVPFPILGAGLVVIMFVSAYQEPQQFAVLQVMLLLALLGWLMKVGGFPRAPFLIGFVLSIPMERYYFLTDRLYTTGEWLSRPGVLIMMAVLVLPLLLALRRKLARPKVEAPEAGAEDGQHLDDEDEGPQAGALDKSLLPVGLAAVFLALFAGALVLSAGFSERAALMPRIIAVVGMLLAAGVVATELRTRRRTGQRAPADWRGQVANVAVAFGWLVVFLVFVYVAGTMIAAALFIPLFLWRVGRWQPLKIVIYTLGVLAALWVLHQYAEISLPVGLYTPEVLK</sequence>
<feature type="transmembrane region" description="Helical" evidence="1">
    <location>
        <begin position="548"/>
        <end position="566"/>
    </location>
</feature>
<protein>
    <submittedName>
        <fullName evidence="4">TctA family transporter</fullName>
    </submittedName>
</protein>
<feature type="domain" description="DUF1468" evidence="3">
    <location>
        <begin position="525"/>
        <end position="648"/>
    </location>
</feature>
<evidence type="ECO:0000259" key="3">
    <source>
        <dbReference type="Pfam" id="PF07331"/>
    </source>
</evidence>
<evidence type="ECO:0000256" key="1">
    <source>
        <dbReference type="SAM" id="Phobius"/>
    </source>
</evidence>
<dbReference type="Pfam" id="PF07331">
    <property type="entry name" value="TctB"/>
    <property type="match status" value="1"/>
</dbReference>
<dbReference type="EMBL" id="FMHV01000002">
    <property type="protein sequence ID" value="SCL26473.1"/>
    <property type="molecule type" value="Genomic_DNA"/>
</dbReference>
<feature type="transmembrane region" description="Helical" evidence="1">
    <location>
        <begin position="519"/>
        <end position="542"/>
    </location>
</feature>
<evidence type="ECO:0000259" key="2">
    <source>
        <dbReference type="Pfam" id="PF01970"/>
    </source>
</evidence>
<dbReference type="STRING" id="568872.GA0070624_3311"/>
<organism evidence="4 5">
    <name type="scientific">Micromonospora rhizosphaerae</name>
    <dbReference type="NCBI Taxonomy" id="568872"/>
    <lineage>
        <taxon>Bacteria</taxon>
        <taxon>Bacillati</taxon>
        <taxon>Actinomycetota</taxon>
        <taxon>Actinomycetes</taxon>
        <taxon>Micromonosporales</taxon>
        <taxon>Micromonosporaceae</taxon>
        <taxon>Micromonospora</taxon>
    </lineage>
</organism>
<feature type="transmembrane region" description="Helical" evidence="1">
    <location>
        <begin position="107"/>
        <end position="130"/>
    </location>
</feature>
<dbReference type="AlphaFoldDB" id="A0A1C6SAI2"/>
<dbReference type="InterPro" id="IPR002823">
    <property type="entry name" value="DUF112_TM"/>
</dbReference>
<feature type="transmembrane region" description="Helical" evidence="1">
    <location>
        <begin position="461"/>
        <end position="481"/>
    </location>
</feature>
<name>A0A1C6SAI2_9ACTN</name>
<keyword evidence="1" id="KW-0812">Transmembrane</keyword>
<dbReference type="PANTHER" id="PTHR35342">
    <property type="entry name" value="TRICARBOXYLIC TRANSPORT PROTEIN"/>
    <property type="match status" value="1"/>
</dbReference>
<feature type="domain" description="DUF112" evidence="2">
    <location>
        <begin position="19"/>
        <end position="435"/>
    </location>
</feature>
<reference evidence="5" key="1">
    <citation type="submission" date="2016-06" db="EMBL/GenBank/DDBJ databases">
        <authorList>
            <person name="Varghese N."/>
            <person name="Submissions Spin"/>
        </authorList>
    </citation>
    <scope>NUCLEOTIDE SEQUENCE [LARGE SCALE GENOMIC DNA]</scope>
    <source>
        <strain evidence="5">DSM 45431</strain>
    </source>
</reference>
<dbReference type="InterPro" id="IPR009936">
    <property type="entry name" value="DUF1468"/>
</dbReference>
<feature type="transmembrane region" description="Helical" evidence="1">
    <location>
        <begin position="384"/>
        <end position="402"/>
    </location>
</feature>
<keyword evidence="5" id="KW-1185">Reference proteome</keyword>
<keyword evidence="1" id="KW-1133">Transmembrane helix</keyword>
<dbReference type="RefSeq" id="WP_091342056.1">
    <property type="nucleotide sequence ID" value="NZ_FMHV01000002.1"/>
</dbReference>
<gene>
    <name evidence="4" type="ORF">GA0070624_3311</name>
</gene>
<dbReference type="Proteomes" id="UP000199413">
    <property type="component" value="Unassembled WGS sequence"/>
</dbReference>
<keyword evidence="1" id="KW-0472">Membrane</keyword>
<feature type="transmembrane region" description="Helical" evidence="1">
    <location>
        <begin position="408"/>
        <end position="425"/>
    </location>
</feature>
<feature type="transmembrane region" description="Helical" evidence="1">
    <location>
        <begin position="167"/>
        <end position="184"/>
    </location>
</feature>
<feature type="transmembrane region" description="Helical" evidence="1">
    <location>
        <begin position="136"/>
        <end position="155"/>
    </location>
</feature>
<feature type="transmembrane region" description="Helical" evidence="1">
    <location>
        <begin position="632"/>
        <end position="650"/>
    </location>
</feature>
<dbReference type="Pfam" id="PF01970">
    <property type="entry name" value="TctA"/>
    <property type="match status" value="1"/>
</dbReference>
<accession>A0A1C6SAI2</accession>
<proteinExistence type="predicted"/>
<evidence type="ECO:0000313" key="5">
    <source>
        <dbReference type="Proteomes" id="UP000199413"/>
    </source>
</evidence>
<dbReference type="OrthoDB" id="9781349at2"/>
<feature type="transmembrane region" description="Helical" evidence="1">
    <location>
        <begin position="587"/>
        <end position="620"/>
    </location>
</feature>
<feature type="transmembrane region" description="Helical" evidence="1">
    <location>
        <begin position="317"/>
        <end position="337"/>
    </location>
</feature>
<evidence type="ECO:0000313" key="4">
    <source>
        <dbReference type="EMBL" id="SCL26473.1"/>
    </source>
</evidence>
<feature type="transmembrane region" description="Helical" evidence="1">
    <location>
        <begin position="204"/>
        <end position="222"/>
    </location>
</feature>
<feature type="transmembrane region" description="Helical" evidence="1">
    <location>
        <begin position="352"/>
        <end position="372"/>
    </location>
</feature>